<accession>A0AAE3YHS1</accession>
<proteinExistence type="predicted"/>
<evidence type="ECO:0000256" key="1">
    <source>
        <dbReference type="SAM" id="SignalP"/>
    </source>
</evidence>
<protein>
    <recommendedName>
        <fullName evidence="4">Lamin tail domain-containing protein</fullName>
    </recommendedName>
</protein>
<dbReference type="RefSeq" id="WP_309850379.1">
    <property type="nucleotide sequence ID" value="NZ_BAAAIU010000023.1"/>
</dbReference>
<dbReference type="EMBL" id="JAVDUI010000001">
    <property type="protein sequence ID" value="MDR6891991.1"/>
    <property type="molecule type" value="Genomic_DNA"/>
</dbReference>
<evidence type="ECO:0000313" key="2">
    <source>
        <dbReference type="EMBL" id="MDR6891991.1"/>
    </source>
</evidence>
<comment type="caution">
    <text evidence="2">The sequence shown here is derived from an EMBL/GenBank/DDBJ whole genome shotgun (WGS) entry which is preliminary data.</text>
</comment>
<evidence type="ECO:0008006" key="4">
    <source>
        <dbReference type="Google" id="ProtNLM"/>
    </source>
</evidence>
<feature type="chain" id="PRO_5042279322" description="Lamin tail domain-containing protein" evidence="1">
    <location>
        <begin position="24"/>
        <end position="167"/>
    </location>
</feature>
<keyword evidence="1" id="KW-0732">Signal</keyword>
<keyword evidence="3" id="KW-1185">Reference proteome</keyword>
<name>A0AAE3YHS1_9MICC</name>
<dbReference type="AlphaFoldDB" id="A0AAE3YHS1"/>
<reference evidence="2" key="1">
    <citation type="submission" date="2023-07" db="EMBL/GenBank/DDBJ databases">
        <title>Sequencing the genomes of 1000 actinobacteria strains.</title>
        <authorList>
            <person name="Klenk H.-P."/>
        </authorList>
    </citation>
    <scope>NUCLEOTIDE SEQUENCE</scope>
    <source>
        <strain evidence="2">DSM 13988</strain>
    </source>
</reference>
<dbReference type="Proteomes" id="UP001247307">
    <property type="component" value="Unassembled WGS sequence"/>
</dbReference>
<evidence type="ECO:0000313" key="3">
    <source>
        <dbReference type="Proteomes" id="UP001247307"/>
    </source>
</evidence>
<organism evidence="2 3">
    <name type="scientific">Falsarthrobacter nasiphocae</name>
    <dbReference type="NCBI Taxonomy" id="189863"/>
    <lineage>
        <taxon>Bacteria</taxon>
        <taxon>Bacillati</taxon>
        <taxon>Actinomycetota</taxon>
        <taxon>Actinomycetes</taxon>
        <taxon>Micrococcales</taxon>
        <taxon>Micrococcaceae</taxon>
        <taxon>Falsarthrobacter</taxon>
    </lineage>
</organism>
<gene>
    <name evidence="2" type="ORF">J2S35_000931</name>
</gene>
<sequence length="167" mass="17393">MKKPLALAAAAVALAAAVGPSAAAVTPEPVEVDSSVNIFSTTPVPGAATTGRWEIANTGATTIPAGTTYRIRFTSLTGEEQRGLRTISSLNLGRATTTRLSEHEFRVTLTRDLGAGSGVAGLWNDSHGFRFSERDQVTLTLESLPAQVVDTKPSNDTATYDNGGTGF</sequence>
<feature type="signal peptide" evidence="1">
    <location>
        <begin position="1"/>
        <end position="23"/>
    </location>
</feature>